<proteinExistence type="inferred from homology"/>
<evidence type="ECO:0000256" key="9">
    <source>
        <dbReference type="ARBA" id="ARBA00043149"/>
    </source>
</evidence>
<dbReference type="Pfam" id="PF02782">
    <property type="entry name" value="FGGY_C"/>
    <property type="match status" value="1"/>
</dbReference>
<dbReference type="EC" id="2.7.1.30" evidence="3"/>
<evidence type="ECO:0000256" key="3">
    <source>
        <dbReference type="ARBA" id="ARBA00012099"/>
    </source>
</evidence>
<evidence type="ECO:0000313" key="13">
    <source>
        <dbReference type="EMBL" id="KAL2917144.1"/>
    </source>
</evidence>
<evidence type="ECO:0000256" key="6">
    <source>
        <dbReference type="ARBA" id="ARBA00022777"/>
    </source>
</evidence>
<dbReference type="PANTHER" id="PTHR10196">
    <property type="entry name" value="SUGAR KINASE"/>
    <property type="match status" value="1"/>
</dbReference>
<dbReference type="InterPro" id="IPR018483">
    <property type="entry name" value="Carb_kinase_FGGY_CS"/>
</dbReference>
<keyword evidence="4 10" id="KW-0808">Transferase</keyword>
<gene>
    <name evidence="13" type="primary">GUT1</name>
    <name evidence="13" type="ORF">HK105_203208</name>
</gene>
<dbReference type="InterPro" id="IPR000577">
    <property type="entry name" value="Carb_kinase_FGGY"/>
</dbReference>
<dbReference type="NCBIfam" id="NF000756">
    <property type="entry name" value="PRK00047.1"/>
    <property type="match status" value="1"/>
</dbReference>
<dbReference type="Pfam" id="PF00370">
    <property type="entry name" value="FGGY_N"/>
    <property type="match status" value="1"/>
</dbReference>
<evidence type="ECO:0000259" key="12">
    <source>
        <dbReference type="Pfam" id="PF02782"/>
    </source>
</evidence>
<evidence type="ECO:0000259" key="11">
    <source>
        <dbReference type="Pfam" id="PF00370"/>
    </source>
</evidence>
<dbReference type="InterPro" id="IPR018484">
    <property type="entry name" value="FGGY_N"/>
</dbReference>
<dbReference type="InterPro" id="IPR042018">
    <property type="entry name" value="GK1-3_metazoan-type"/>
</dbReference>
<dbReference type="CDD" id="cd07792">
    <property type="entry name" value="ASKHA_NBD_FGGY_GK1-3-like"/>
    <property type="match status" value="1"/>
</dbReference>
<protein>
    <recommendedName>
        <fullName evidence="3">glycerol kinase</fullName>
        <ecNumber evidence="3">2.7.1.30</ecNumber>
    </recommendedName>
    <alternativeName>
        <fullName evidence="9">ATP:glycerol 3-phosphotransferase</fullName>
    </alternativeName>
</protein>
<organism evidence="13 14">
    <name type="scientific">Polyrhizophydium stewartii</name>
    <dbReference type="NCBI Taxonomy" id="2732419"/>
    <lineage>
        <taxon>Eukaryota</taxon>
        <taxon>Fungi</taxon>
        <taxon>Fungi incertae sedis</taxon>
        <taxon>Chytridiomycota</taxon>
        <taxon>Chytridiomycota incertae sedis</taxon>
        <taxon>Chytridiomycetes</taxon>
        <taxon>Rhizophydiales</taxon>
        <taxon>Rhizophydiales incertae sedis</taxon>
        <taxon>Polyrhizophydium</taxon>
    </lineage>
</organism>
<dbReference type="PANTHER" id="PTHR10196:SF69">
    <property type="entry name" value="GLYCEROL KINASE"/>
    <property type="match status" value="1"/>
</dbReference>
<dbReference type="InterPro" id="IPR018485">
    <property type="entry name" value="FGGY_C"/>
</dbReference>
<name>A0ABR4NCC9_9FUNG</name>
<keyword evidence="6 10" id="KW-0418">Kinase</keyword>
<evidence type="ECO:0000256" key="2">
    <source>
        <dbReference type="ARBA" id="ARBA00009156"/>
    </source>
</evidence>
<comment type="caution">
    <text evidence="13">The sequence shown here is derived from an EMBL/GenBank/DDBJ whole genome shotgun (WGS) entry which is preliminary data.</text>
</comment>
<dbReference type="GO" id="GO:0004370">
    <property type="term" value="F:glycerol kinase activity"/>
    <property type="evidence" value="ECO:0007669"/>
    <property type="project" value="UniProtKB-EC"/>
</dbReference>
<evidence type="ECO:0000313" key="14">
    <source>
        <dbReference type="Proteomes" id="UP001527925"/>
    </source>
</evidence>
<evidence type="ECO:0000256" key="4">
    <source>
        <dbReference type="ARBA" id="ARBA00022679"/>
    </source>
</evidence>
<dbReference type="PROSITE" id="PS00933">
    <property type="entry name" value="FGGY_KINASES_1"/>
    <property type="match status" value="1"/>
</dbReference>
<keyword evidence="5" id="KW-0547">Nucleotide-binding</keyword>
<accession>A0ABR4NCC9</accession>
<feature type="domain" description="Carbohydrate kinase FGGY N-terminal" evidence="11">
    <location>
        <begin position="4"/>
        <end position="258"/>
    </location>
</feature>
<comment type="pathway">
    <text evidence="1">Polyol metabolism; glycerol degradation via glycerol kinase pathway; sn-glycerol 3-phosphate from glycerol: step 1/1.</text>
</comment>
<sequence>MTKYVGAIDQGTSSTRFIVFDEGGSVVESHQTEFEQIYPQAGWAEHNPQTIYETVVTCIEKTVQKMVDRGLQPLDIKAIGITNQRETTIVWDRETGEPLHNAIVWLDTRTKATVERLTQQTASRSRAHFQRVCGLPLSTYFSAVKLRWLLDHDEPTRRAMEDDRLMVGTVDSWLIYKLTGGAGRGVHVTDVTNASRTMLLNLETLEWDDSMLEFFGVRRSALPEVRSSSEVYGLVADGPLKGLPISGDLGDQQAALVGQRCFEPGMVKNTYGTGCFMLLNTGTQAVQSQHGLLTTVGFKLGKEAPVHYALEGSVAIAGAAVKWLRDNLGLIKEASEINEHAGKVSDTAGVYFVPAFSGLFAPYWRDDARGCLVGMTQYTNKSHLCRATLEAVAFQAREIMDAMNSDSGQAIQVLRVDGGLTNSDLCMQIQADIAGVAVDRPQMRETTALGAALAAGLAVGVWRSAGDFAAAGGQRRFEPEVRAQERERRLGEWRQAVQKSLGSVWEMKRAGAMAAARRGFVAMRAPSFT</sequence>
<dbReference type="Proteomes" id="UP001527925">
    <property type="component" value="Unassembled WGS sequence"/>
</dbReference>
<evidence type="ECO:0000256" key="1">
    <source>
        <dbReference type="ARBA" id="ARBA00005190"/>
    </source>
</evidence>
<dbReference type="Gene3D" id="3.30.420.40">
    <property type="match status" value="2"/>
</dbReference>
<keyword evidence="8" id="KW-0067">ATP-binding</keyword>
<dbReference type="SUPFAM" id="SSF53067">
    <property type="entry name" value="Actin-like ATPase domain"/>
    <property type="match status" value="2"/>
</dbReference>
<dbReference type="NCBIfam" id="TIGR01311">
    <property type="entry name" value="glycerol_kin"/>
    <property type="match status" value="1"/>
</dbReference>
<comment type="similarity">
    <text evidence="2 10">Belongs to the FGGY kinase family.</text>
</comment>
<evidence type="ECO:0000256" key="10">
    <source>
        <dbReference type="RuleBase" id="RU003733"/>
    </source>
</evidence>
<reference evidence="13 14" key="1">
    <citation type="submission" date="2023-09" db="EMBL/GenBank/DDBJ databases">
        <title>Pangenome analysis of Batrachochytrium dendrobatidis and related Chytrids.</title>
        <authorList>
            <person name="Yacoub M.N."/>
            <person name="Stajich J.E."/>
            <person name="James T.Y."/>
        </authorList>
    </citation>
    <scope>NUCLEOTIDE SEQUENCE [LARGE SCALE GENOMIC DNA]</scope>
    <source>
        <strain evidence="13 14">JEL0888</strain>
    </source>
</reference>
<dbReference type="EMBL" id="JADGIZ020000012">
    <property type="protein sequence ID" value="KAL2917144.1"/>
    <property type="molecule type" value="Genomic_DNA"/>
</dbReference>
<keyword evidence="14" id="KW-1185">Reference proteome</keyword>
<evidence type="ECO:0000256" key="5">
    <source>
        <dbReference type="ARBA" id="ARBA00022741"/>
    </source>
</evidence>
<dbReference type="InterPro" id="IPR043129">
    <property type="entry name" value="ATPase_NBD"/>
</dbReference>
<evidence type="ECO:0000256" key="7">
    <source>
        <dbReference type="ARBA" id="ARBA00022798"/>
    </source>
</evidence>
<evidence type="ECO:0000256" key="8">
    <source>
        <dbReference type="ARBA" id="ARBA00022840"/>
    </source>
</evidence>
<dbReference type="InterPro" id="IPR005999">
    <property type="entry name" value="Glycerol_kin"/>
</dbReference>
<dbReference type="PIRSF" id="PIRSF000538">
    <property type="entry name" value="GlpK"/>
    <property type="match status" value="1"/>
</dbReference>
<keyword evidence="7" id="KW-0319">Glycerol metabolism</keyword>
<dbReference type="PROSITE" id="PS00445">
    <property type="entry name" value="FGGY_KINASES_2"/>
    <property type="match status" value="1"/>
</dbReference>
<feature type="domain" description="Carbohydrate kinase FGGY C-terminal" evidence="12">
    <location>
        <begin position="268"/>
        <end position="458"/>
    </location>
</feature>